<keyword evidence="2" id="KW-1185">Reference proteome</keyword>
<accession>A0A841DHF3</accession>
<protein>
    <submittedName>
        <fullName evidence="1">Uncharacterized protein</fullName>
    </submittedName>
</protein>
<dbReference type="Proteomes" id="UP000562352">
    <property type="component" value="Unassembled WGS sequence"/>
</dbReference>
<dbReference type="RefSeq" id="WP_184948247.1">
    <property type="nucleotide sequence ID" value="NZ_BAAAWZ010000001.1"/>
</dbReference>
<name>A0A841DHF3_PLAVE</name>
<gene>
    <name evidence="1" type="ORF">FHS22_006832</name>
</gene>
<organism evidence="1 2">
    <name type="scientific">Planomonospora venezuelensis</name>
    <dbReference type="NCBI Taxonomy" id="1999"/>
    <lineage>
        <taxon>Bacteria</taxon>
        <taxon>Bacillati</taxon>
        <taxon>Actinomycetota</taxon>
        <taxon>Actinomycetes</taxon>
        <taxon>Streptosporangiales</taxon>
        <taxon>Streptosporangiaceae</taxon>
        <taxon>Planomonospora</taxon>
    </lineage>
</organism>
<sequence length="46" mass="5412">MVASRLPRRFDPRTLPAELRDLADEPLRLILLRRAMYIAVEGFLPY</sequence>
<comment type="caution">
    <text evidence="1">The sequence shown here is derived from an EMBL/GenBank/DDBJ whole genome shotgun (WGS) entry which is preliminary data.</text>
</comment>
<evidence type="ECO:0000313" key="1">
    <source>
        <dbReference type="EMBL" id="MBB5967525.1"/>
    </source>
</evidence>
<reference evidence="1 2" key="1">
    <citation type="submission" date="2020-08" db="EMBL/GenBank/DDBJ databases">
        <title>Genomic Encyclopedia of Type Strains, Phase III (KMG-III): the genomes of soil and plant-associated and newly described type strains.</title>
        <authorList>
            <person name="Whitman W."/>
        </authorList>
    </citation>
    <scope>NUCLEOTIDE SEQUENCE [LARGE SCALE GENOMIC DNA]</scope>
    <source>
        <strain evidence="1 2">CECT 3303</strain>
    </source>
</reference>
<evidence type="ECO:0000313" key="2">
    <source>
        <dbReference type="Proteomes" id="UP000562352"/>
    </source>
</evidence>
<proteinExistence type="predicted"/>
<dbReference type="AlphaFoldDB" id="A0A841DHF3"/>
<dbReference type="EMBL" id="JACHJJ010000034">
    <property type="protein sequence ID" value="MBB5967525.1"/>
    <property type="molecule type" value="Genomic_DNA"/>
</dbReference>